<organism evidence="1 2">
    <name type="scientific">Diploptera punctata</name>
    <name type="common">Pacific beetle cockroach</name>
    <dbReference type="NCBI Taxonomy" id="6984"/>
    <lineage>
        <taxon>Eukaryota</taxon>
        <taxon>Metazoa</taxon>
        <taxon>Ecdysozoa</taxon>
        <taxon>Arthropoda</taxon>
        <taxon>Hexapoda</taxon>
        <taxon>Insecta</taxon>
        <taxon>Pterygota</taxon>
        <taxon>Neoptera</taxon>
        <taxon>Polyneoptera</taxon>
        <taxon>Dictyoptera</taxon>
        <taxon>Blattodea</taxon>
        <taxon>Blaberoidea</taxon>
        <taxon>Blaberidae</taxon>
        <taxon>Diplopterinae</taxon>
        <taxon>Diploptera</taxon>
    </lineage>
</organism>
<reference evidence="1" key="2">
    <citation type="submission" date="2023-05" db="EMBL/GenBank/DDBJ databases">
        <authorList>
            <person name="Fouks B."/>
        </authorList>
    </citation>
    <scope>NUCLEOTIDE SEQUENCE</scope>
    <source>
        <strain evidence="1">Stay&amp;Tobe</strain>
        <tissue evidence="1">Testes</tissue>
    </source>
</reference>
<reference evidence="1" key="1">
    <citation type="journal article" date="2023" name="IScience">
        <title>Live-bearing cockroach genome reveals convergent evolutionary mechanisms linked to viviparity in insects and beyond.</title>
        <authorList>
            <person name="Fouks B."/>
            <person name="Harrison M.C."/>
            <person name="Mikhailova A.A."/>
            <person name="Marchal E."/>
            <person name="English S."/>
            <person name="Carruthers M."/>
            <person name="Jennings E.C."/>
            <person name="Chiamaka E.L."/>
            <person name="Frigard R.A."/>
            <person name="Pippel M."/>
            <person name="Attardo G.M."/>
            <person name="Benoit J.B."/>
            <person name="Bornberg-Bauer E."/>
            <person name="Tobe S.S."/>
        </authorList>
    </citation>
    <scope>NUCLEOTIDE SEQUENCE</scope>
    <source>
        <strain evidence="1">Stay&amp;Tobe</strain>
    </source>
</reference>
<proteinExistence type="predicted"/>
<sequence length="67" mass="7666">QILQIQLFTLPNIQKQSPLGMKNTEKLYTLLFAPIKYNTPTATIQPSYKTTIHYTNRGHIKINFCAG</sequence>
<dbReference type="EMBL" id="JASPKZ010000464">
    <property type="protein sequence ID" value="KAJ9599906.1"/>
    <property type="molecule type" value="Genomic_DNA"/>
</dbReference>
<evidence type="ECO:0000313" key="2">
    <source>
        <dbReference type="Proteomes" id="UP001233999"/>
    </source>
</evidence>
<feature type="non-terminal residue" evidence="1">
    <location>
        <position position="67"/>
    </location>
</feature>
<accession>A0AAD8ERP1</accession>
<keyword evidence="2" id="KW-1185">Reference proteome</keyword>
<comment type="caution">
    <text evidence="1">The sequence shown here is derived from an EMBL/GenBank/DDBJ whole genome shotgun (WGS) entry which is preliminary data.</text>
</comment>
<evidence type="ECO:0000313" key="1">
    <source>
        <dbReference type="EMBL" id="KAJ9599906.1"/>
    </source>
</evidence>
<protein>
    <submittedName>
        <fullName evidence="1">Uncharacterized protein</fullName>
    </submittedName>
</protein>
<feature type="non-terminal residue" evidence="1">
    <location>
        <position position="1"/>
    </location>
</feature>
<name>A0AAD8ERP1_DIPPU</name>
<dbReference type="Proteomes" id="UP001233999">
    <property type="component" value="Unassembled WGS sequence"/>
</dbReference>
<dbReference type="AlphaFoldDB" id="A0AAD8ERP1"/>
<gene>
    <name evidence="1" type="ORF">L9F63_009806</name>
</gene>